<evidence type="ECO:0000313" key="2">
    <source>
        <dbReference type="Proteomes" id="UP000281604"/>
    </source>
</evidence>
<dbReference type="EMBL" id="RBQE01000230">
    <property type="protein sequence ID" value="RMP07883.1"/>
    <property type="molecule type" value="Genomic_DNA"/>
</dbReference>
<reference evidence="1 2" key="1">
    <citation type="submission" date="2018-08" db="EMBL/GenBank/DDBJ databases">
        <title>Recombination of ecologically and evolutionarily significant loci maintains genetic cohesion in the Pseudomonas syringae species complex.</title>
        <authorList>
            <person name="Dillon M."/>
            <person name="Thakur S."/>
            <person name="Almeida R.N.D."/>
            <person name="Weir B.S."/>
            <person name="Guttman D.S."/>
        </authorList>
    </citation>
    <scope>NUCLEOTIDE SEQUENCE [LARGE SCALE GENOMIC DNA]</scope>
    <source>
        <strain evidence="1 2">ICMP 3706</strain>
    </source>
</reference>
<evidence type="ECO:0000313" key="1">
    <source>
        <dbReference type="EMBL" id="RMP07883.1"/>
    </source>
</evidence>
<comment type="caution">
    <text evidence="1">The sequence shown here is derived from an EMBL/GenBank/DDBJ whole genome shotgun (WGS) entry which is preliminary data.</text>
</comment>
<dbReference type="Proteomes" id="UP000281604">
    <property type="component" value="Unassembled WGS sequence"/>
</dbReference>
<gene>
    <name evidence="1" type="ORF">ALQ30_200666</name>
</gene>
<name>A0A3M4ALW5_9PSED</name>
<organism evidence="1 2">
    <name type="scientific">Pseudomonas syringae pv. persicae</name>
    <dbReference type="NCBI Taxonomy" id="237306"/>
    <lineage>
        <taxon>Bacteria</taxon>
        <taxon>Pseudomonadati</taxon>
        <taxon>Pseudomonadota</taxon>
        <taxon>Gammaproteobacteria</taxon>
        <taxon>Pseudomonadales</taxon>
        <taxon>Pseudomonadaceae</taxon>
        <taxon>Pseudomonas</taxon>
    </lineage>
</organism>
<dbReference type="AlphaFoldDB" id="A0A3M4ALW5"/>
<accession>A0A3M4ALW5</accession>
<protein>
    <submittedName>
        <fullName evidence="1">Uncharacterized protein</fullName>
    </submittedName>
</protein>
<proteinExistence type="predicted"/>
<sequence length="52" mass="6140">MDIVVLQVRVTTWPDREVNYPVRLVYVLENVWIETFCYSESVNKGNHLCTIP</sequence>